<keyword evidence="1" id="KW-1133">Transmembrane helix</keyword>
<evidence type="ECO:0000256" key="2">
    <source>
        <dbReference type="SAM" id="SignalP"/>
    </source>
</evidence>
<gene>
    <name evidence="3" type="ORF">ACFOYW_08200</name>
</gene>
<keyword evidence="2" id="KW-0732">Signal</keyword>
<dbReference type="InterPro" id="IPR006311">
    <property type="entry name" value="TAT_signal"/>
</dbReference>
<evidence type="ECO:0008006" key="5">
    <source>
        <dbReference type="Google" id="ProtNLM"/>
    </source>
</evidence>
<dbReference type="PROSITE" id="PS51318">
    <property type="entry name" value="TAT"/>
    <property type="match status" value="1"/>
</dbReference>
<proteinExistence type="predicted"/>
<keyword evidence="4" id="KW-1185">Reference proteome</keyword>
<organism evidence="3 4">
    <name type="scientific">Gryllotalpicola reticulitermitis</name>
    <dbReference type="NCBI Taxonomy" id="1184153"/>
    <lineage>
        <taxon>Bacteria</taxon>
        <taxon>Bacillati</taxon>
        <taxon>Actinomycetota</taxon>
        <taxon>Actinomycetes</taxon>
        <taxon>Micrococcales</taxon>
        <taxon>Microbacteriaceae</taxon>
        <taxon>Gryllotalpicola</taxon>
    </lineage>
</organism>
<reference evidence="4" key="1">
    <citation type="journal article" date="2019" name="Int. J. Syst. Evol. Microbiol.">
        <title>The Global Catalogue of Microorganisms (GCM) 10K type strain sequencing project: providing services to taxonomists for standard genome sequencing and annotation.</title>
        <authorList>
            <consortium name="The Broad Institute Genomics Platform"/>
            <consortium name="The Broad Institute Genome Sequencing Center for Infectious Disease"/>
            <person name="Wu L."/>
            <person name="Ma J."/>
        </authorList>
    </citation>
    <scope>NUCLEOTIDE SEQUENCE [LARGE SCALE GENOMIC DNA]</scope>
    <source>
        <strain evidence="4">CGMCC 1.10363</strain>
    </source>
</reference>
<accession>A0ABV8Q7M6</accession>
<keyword evidence="1" id="KW-0472">Membrane</keyword>
<name>A0ABV8Q7M6_9MICO</name>
<evidence type="ECO:0000256" key="1">
    <source>
        <dbReference type="SAM" id="Phobius"/>
    </source>
</evidence>
<sequence length="178" mass="18036">MIFRRPFARVLAALGLASVIGFATPLAAQAASYPPASPGTFSVMAHPGTNRVTINGLGANAKVTALVSGRGPAPALGPISGSPKTQTANLAVGKTDAAGSVTFNLVFASGATGVYNVSVSTPDGHSVSGSMTIPSKSRNSLNWTGANIALWIVWLAGLFIIVGIIALLANIVRRRARG</sequence>
<evidence type="ECO:0000313" key="3">
    <source>
        <dbReference type="EMBL" id="MFC4243353.1"/>
    </source>
</evidence>
<feature type="signal peptide" evidence="2">
    <location>
        <begin position="1"/>
        <end position="30"/>
    </location>
</feature>
<keyword evidence="1" id="KW-0812">Transmembrane</keyword>
<comment type="caution">
    <text evidence="3">The sequence shown here is derived from an EMBL/GenBank/DDBJ whole genome shotgun (WGS) entry which is preliminary data.</text>
</comment>
<dbReference type="Proteomes" id="UP001595900">
    <property type="component" value="Unassembled WGS sequence"/>
</dbReference>
<dbReference type="EMBL" id="JBHSCN010000005">
    <property type="protein sequence ID" value="MFC4243353.1"/>
    <property type="molecule type" value="Genomic_DNA"/>
</dbReference>
<dbReference type="RefSeq" id="WP_390228375.1">
    <property type="nucleotide sequence ID" value="NZ_JBHSCN010000005.1"/>
</dbReference>
<feature type="chain" id="PRO_5047539351" description="CopC domain-containing protein" evidence="2">
    <location>
        <begin position="31"/>
        <end position="178"/>
    </location>
</feature>
<feature type="transmembrane region" description="Helical" evidence="1">
    <location>
        <begin position="148"/>
        <end position="172"/>
    </location>
</feature>
<protein>
    <recommendedName>
        <fullName evidence="5">CopC domain-containing protein</fullName>
    </recommendedName>
</protein>
<evidence type="ECO:0000313" key="4">
    <source>
        <dbReference type="Proteomes" id="UP001595900"/>
    </source>
</evidence>